<organism evidence="2 3">
    <name type="scientific">Sphingomonas suaedae</name>
    <dbReference type="NCBI Taxonomy" id="2599297"/>
    <lineage>
        <taxon>Bacteria</taxon>
        <taxon>Pseudomonadati</taxon>
        <taxon>Pseudomonadota</taxon>
        <taxon>Alphaproteobacteria</taxon>
        <taxon>Sphingomonadales</taxon>
        <taxon>Sphingomonadaceae</taxon>
        <taxon>Sphingomonas</taxon>
    </lineage>
</organism>
<dbReference type="Gene3D" id="2.60.120.330">
    <property type="entry name" value="B-lactam Antibiotic, Isopenicillin N Synthase, Chain"/>
    <property type="match status" value="1"/>
</dbReference>
<keyword evidence="3" id="KW-1185">Reference proteome</keyword>
<feature type="domain" description="Aspartyl/asparaginy/proline hydroxylase" evidence="1">
    <location>
        <begin position="94"/>
        <end position="180"/>
    </location>
</feature>
<dbReference type="InterPro" id="IPR007803">
    <property type="entry name" value="Asp/Arg/Pro-Hydrxlase"/>
</dbReference>
<dbReference type="InterPro" id="IPR027443">
    <property type="entry name" value="IPNS-like_sf"/>
</dbReference>
<dbReference type="Proteomes" id="UP000318055">
    <property type="component" value="Chromosome"/>
</dbReference>
<dbReference type="EMBL" id="CP042239">
    <property type="protein sequence ID" value="QDX25122.1"/>
    <property type="molecule type" value="Genomic_DNA"/>
</dbReference>
<proteinExistence type="predicted"/>
<dbReference type="OrthoDB" id="1441538at2"/>
<dbReference type="SUPFAM" id="SSF51197">
    <property type="entry name" value="Clavaminate synthase-like"/>
    <property type="match status" value="1"/>
</dbReference>
<name>A0A518RCC9_9SPHN</name>
<evidence type="ECO:0000259" key="1">
    <source>
        <dbReference type="Pfam" id="PF05118"/>
    </source>
</evidence>
<dbReference type="AlphaFoldDB" id="A0A518RCC9"/>
<reference evidence="2 3" key="1">
    <citation type="submission" date="2019-07" db="EMBL/GenBank/DDBJ databases">
        <title>Sphingomonas alkalisoli sp. nov., isolated from rhizosphere soil of Suaedae salsa.</title>
        <authorList>
            <person name="Zhang H."/>
            <person name="Xu L."/>
            <person name="Zhang J.-X."/>
            <person name="Sun J.-Q."/>
        </authorList>
    </citation>
    <scope>NUCLEOTIDE SEQUENCE [LARGE SCALE GENOMIC DNA]</scope>
    <source>
        <strain evidence="2 3">XS-10</strain>
    </source>
</reference>
<evidence type="ECO:0000313" key="3">
    <source>
        <dbReference type="Proteomes" id="UP000318055"/>
    </source>
</evidence>
<dbReference type="Pfam" id="PF05118">
    <property type="entry name" value="Asp_Arg_Hydrox"/>
    <property type="match status" value="1"/>
</dbReference>
<accession>A0A518RCC9</accession>
<evidence type="ECO:0000313" key="2">
    <source>
        <dbReference type="EMBL" id="QDX25122.1"/>
    </source>
</evidence>
<gene>
    <name evidence="2" type="ORF">FPZ54_03180</name>
</gene>
<dbReference type="RefSeq" id="WP_145844913.1">
    <property type="nucleotide sequence ID" value="NZ_CP042239.1"/>
</dbReference>
<dbReference type="KEGG" id="ssua:FPZ54_03180"/>
<protein>
    <submittedName>
        <fullName evidence="2">Aspartyl/asparaginyl beta-hydroxylase domain-containing protein</fullName>
    </submittedName>
</protein>
<sequence length="194" mass="22116">MARVTKPDSYLPICEVDVAALRERLLAVGEAAWDAEDARKENRFSCFHHTRHIIARFIPSNRDPMAFYATPFWTVWQPLLQPILDRVASHYRLAEPEFPKVMFARLAAKAGIDRHVDGAGSNLLTHKIHVPLVTSEQVWFEVGDARFQLHCGQAYELNNVKPHAVRNDGDTDRIHLIFELFDRSLHSASAEVAH</sequence>